<dbReference type="EMBL" id="JAAMOD010000491">
    <property type="protein sequence ID" value="KAF5228226.1"/>
    <property type="molecule type" value="Genomic_DNA"/>
</dbReference>
<protein>
    <recommendedName>
        <fullName evidence="3">NB-ARC domain-containing protein</fullName>
    </recommendedName>
</protein>
<proteinExistence type="predicted"/>
<reference evidence="1 2" key="1">
    <citation type="submission" date="2020-02" db="EMBL/GenBank/DDBJ databases">
        <title>Identification and distribution of gene clusters putatively required for synthesis of sphingolipid metabolism inhibitors in phylogenetically diverse species of the filamentous fungus Fusarium.</title>
        <authorList>
            <person name="Kim H.-S."/>
            <person name="Busman M."/>
            <person name="Brown D.W."/>
            <person name="Divon H."/>
            <person name="Uhlig S."/>
            <person name="Proctor R.H."/>
        </authorList>
    </citation>
    <scope>NUCLEOTIDE SEQUENCE [LARGE SCALE GENOMIC DNA]</scope>
    <source>
        <strain evidence="1 2">NRRL 2903</strain>
    </source>
</reference>
<evidence type="ECO:0008006" key="3">
    <source>
        <dbReference type="Google" id="ProtNLM"/>
    </source>
</evidence>
<dbReference type="SUPFAM" id="SSF52540">
    <property type="entry name" value="P-loop containing nucleoside triphosphate hydrolases"/>
    <property type="match status" value="1"/>
</dbReference>
<name>A0AAN6BUI1_FUSAU</name>
<keyword evidence="2" id="KW-1185">Reference proteome</keyword>
<dbReference type="AlphaFoldDB" id="A0AAN6BUI1"/>
<accession>A0AAN6BUI1</accession>
<dbReference type="Proteomes" id="UP000537989">
    <property type="component" value="Unassembled WGS sequence"/>
</dbReference>
<dbReference type="Gene3D" id="3.40.50.300">
    <property type="entry name" value="P-loop containing nucleotide triphosphate hydrolases"/>
    <property type="match status" value="1"/>
</dbReference>
<comment type="caution">
    <text evidence="1">The sequence shown here is derived from an EMBL/GenBank/DDBJ whole genome shotgun (WGS) entry which is preliminary data.</text>
</comment>
<sequence>MVIWPVTLGSKTQIALEYAYRRCDDPTYSVFWVHADNETAFGQDYKIVARKLSLDSKLDGEELLAAETRWLLILDNADDLALFGVDEKPNTSRKTTRLFDYIPRGPTGALLWTSRDERIAGTLVGPRRGIQVAQMTIDEATALLKTTRNEKTRP</sequence>
<dbReference type="InterPro" id="IPR027417">
    <property type="entry name" value="P-loop_NTPase"/>
</dbReference>
<organism evidence="1 2">
    <name type="scientific">Fusarium austroamericanum</name>
    <dbReference type="NCBI Taxonomy" id="282268"/>
    <lineage>
        <taxon>Eukaryota</taxon>
        <taxon>Fungi</taxon>
        <taxon>Dikarya</taxon>
        <taxon>Ascomycota</taxon>
        <taxon>Pezizomycotina</taxon>
        <taxon>Sordariomycetes</taxon>
        <taxon>Hypocreomycetidae</taxon>
        <taxon>Hypocreales</taxon>
        <taxon>Nectriaceae</taxon>
        <taxon>Fusarium</taxon>
    </lineage>
</organism>
<evidence type="ECO:0000313" key="2">
    <source>
        <dbReference type="Proteomes" id="UP000537989"/>
    </source>
</evidence>
<gene>
    <name evidence="1" type="ORF">FAUST_11251</name>
</gene>
<evidence type="ECO:0000313" key="1">
    <source>
        <dbReference type="EMBL" id="KAF5228226.1"/>
    </source>
</evidence>